<accession>A0ABP8FNF6</accession>
<organism evidence="2 3">
    <name type="scientific">Compostibacter hankyongensis</name>
    <dbReference type="NCBI Taxonomy" id="1007089"/>
    <lineage>
        <taxon>Bacteria</taxon>
        <taxon>Pseudomonadati</taxon>
        <taxon>Bacteroidota</taxon>
        <taxon>Chitinophagia</taxon>
        <taxon>Chitinophagales</taxon>
        <taxon>Chitinophagaceae</taxon>
        <taxon>Compostibacter</taxon>
    </lineage>
</organism>
<dbReference type="Gene3D" id="1.20.120.450">
    <property type="entry name" value="dinb family like domain"/>
    <property type="match status" value="1"/>
</dbReference>
<dbReference type="InterPro" id="IPR034660">
    <property type="entry name" value="DinB/YfiT-like"/>
</dbReference>
<name>A0ABP8FNF6_9BACT</name>
<dbReference type="Proteomes" id="UP001501207">
    <property type="component" value="Unassembled WGS sequence"/>
</dbReference>
<dbReference type="SUPFAM" id="SSF109854">
    <property type="entry name" value="DinB/YfiT-like putative metalloenzymes"/>
    <property type="match status" value="1"/>
</dbReference>
<keyword evidence="3" id="KW-1185">Reference proteome</keyword>
<protein>
    <recommendedName>
        <fullName evidence="1">DinB-like domain-containing protein</fullName>
    </recommendedName>
</protein>
<evidence type="ECO:0000313" key="3">
    <source>
        <dbReference type="Proteomes" id="UP001501207"/>
    </source>
</evidence>
<feature type="domain" description="DinB-like" evidence="1">
    <location>
        <begin position="27"/>
        <end position="150"/>
    </location>
</feature>
<sequence>MPNLQIRHLIHDLQNTYAGDPWYGDSVTKILGDITPDIAFARPLPGRHAIAELLAHLVGWREFLNRRLQGDARFAIAQTESFDWTRTHPDPEKAWPMLLEALESGQQQIIAGLEQADDTLLDTQVPGRNYDFRQLIQGVIHHDIYHAGQIAILKKAES</sequence>
<comment type="caution">
    <text evidence="2">The sequence shown here is derived from an EMBL/GenBank/DDBJ whole genome shotgun (WGS) entry which is preliminary data.</text>
</comment>
<evidence type="ECO:0000259" key="1">
    <source>
        <dbReference type="Pfam" id="PF12867"/>
    </source>
</evidence>
<dbReference type="InterPro" id="IPR024775">
    <property type="entry name" value="DinB-like"/>
</dbReference>
<reference evidence="3" key="1">
    <citation type="journal article" date="2019" name="Int. J. Syst. Evol. Microbiol.">
        <title>The Global Catalogue of Microorganisms (GCM) 10K type strain sequencing project: providing services to taxonomists for standard genome sequencing and annotation.</title>
        <authorList>
            <consortium name="The Broad Institute Genomics Platform"/>
            <consortium name="The Broad Institute Genome Sequencing Center for Infectious Disease"/>
            <person name="Wu L."/>
            <person name="Ma J."/>
        </authorList>
    </citation>
    <scope>NUCLEOTIDE SEQUENCE [LARGE SCALE GENOMIC DNA]</scope>
    <source>
        <strain evidence="3">JCM 17664</strain>
    </source>
</reference>
<proteinExistence type="predicted"/>
<evidence type="ECO:0000313" key="2">
    <source>
        <dbReference type="EMBL" id="GAA4307548.1"/>
    </source>
</evidence>
<dbReference type="Pfam" id="PF12867">
    <property type="entry name" value="DinB_2"/>
    <property type="match status" value="1"/>
</dbReference>
<gene>
    <name evidence="2" type="ORF">GCM10023143_14190</name>
</gene>
<dbReference type="EMBL" id="BAABFN010000002">
    <property type="protein sequence ID" value="GAA4307548.1"/>
    <property type="molecule type" value="Genomic_DNA"/>
</dbReference>
<dbReference type="RefSeq" id="WP_344977673.1">
    <property type="nucleotide sequence ID" value="NZ_BAABFN010000002.1"/>
</dbReference>